<gene>
    <name evidence="7" type="ORF">IQ215_10210</name>
</gene>
<keyword evidence="2 5" id="KW-0812">Transmembrane</keyword>
<dbReference type="InterPro" id="IPR021147">
    <property type="entry name" value="DUF697"/>
</dbReference>
<evidence type="ECO:0000256" key="3">
    <source>
        <dbReference type="ARBA" id="ARBA00022989"/>
    </source>
</evidence>
<evidence type="ECO:0000313" key="8">
    <source>
        <dbReference type="Proteomes" id="UP000654604"/>
    </source>
</evidence>
<keyword evidence="3 5" id="KW-1133">Transmembrane helix</keyword>
<comment type="caution">
    <text evidence="7">The sequence shown here is derived from an EMBL/GenBank/DDBJ whole genome shotgun (WGS) entry which is preliminary data.</text>
</comment>
<evidence type="ECO:0000256" key="5">
    <source>
        <dbReference type="SAM" id="Phobius"/>
    </source>
</evidence>
<evidence type="ECO:0000259" key="6">
    <source>
        <dbReference type="Pfam" id="PF01926"/>
    </source>
</evidence>
<accession>A0ABR9V5A4</accession>
<organism evidence="7 8">
    <name type="scientific">Cyanobacterium stanieri LEGE 03274</name>
    <dbReference type="NCBI Taxonomy" id="1828756"/>
    <lineage>
        <taxon>Bacteria</taxon>
        <taxon>Bacillati</taxon>
        <taxon>Cyanobacteriota</taxon>
        <taxon>Cyanophyceae</taxon>
        <taxon>Oscillatoriophycideae</taxon>
        <taxon>Chroococcales</taxon>
        <taxon>Geminocystaceae</taxon>
        <taxon>Cyanobacterium</taxon>
    </lineage>
</organism>
<comment type="subcellular location">
    <subcellularLocation>
        <location evidence="1">Membrane</location>
        <topology evidence="1">Multi-pass membrane protein</topology>
    </subcellularLocation>
</comment>
<feature type="transmembrane region" description="Helical" evidence="5">
    <location>
        <begin position="301"/>
        <end position="328"/>
    </location>
</feature>
<evidence type="ECO:0000256" key="4">
    <source>
        <dbReference type="ARBA" id="ARBA00023136"/>
    </source>
</evidence>
<feature type="transmembrane region" description="Helical" evidence="5">
    <location>
        <begin position="348"/>
        <end position="369"/>
    </location>
</feature>
<sequence>MTPKTTPHVSSVIGLARASLQQSLSWYASSRRHWNYPPDAKLQGAVKDDLRNLKGALEKLEQQVIKVSAFGLVSRGKSTVINALLGEDVLATGAINGVTKWPKSIRWQPPTGKVEIEFIDTPGLDEIDGESRAQMAREVSQQSDLILFVVAGDITRTEYLALLELRHYHKPLLLVFNKIDLYPDTDIRSIYQQLQQLSDEMNKPLVSPDEVVMVAAQPQPLKVRVELPDGSLREEWEVLPPRVDSLKEKILVILNREGRALLALNALNQAKTAQENIAHKTVELREKEAEKIIWQYAKYKALMVAVNPIVFIDLLVGAIADLTMIRALARLYGLPITSYEAGKLWQTIVKSLMGLIVGEIVTMIMLGFAKTGTAINSLWENPANFTAFAGAGLAQGSIAGYGSYLVGKAAQVYLKNGCTWGNFGTSSVIREIIAQVPADSIISRLSSE</sequence>
<dbReference type="SUPFAM" id="SSF52540">
    <property type="entry name" value="P-loop containing nucleoside triphosphate hydrolases"/>
    <property type="match status" value="1"/>
</dbReference>
<dbReference type="Pfam" id="PF05128">
    <property type="entry name" value="DUF697"/>
    <property type="match status" value="1"/>
</dbReference>
<dbReference type="Gene3D" id="3.40.50.300">
    <property type="entry name" value="P-loop containing nucleotide triphosphate hydrolases"/>
    <property type="match status" value="1"/>
</dbReference>
<dbReference type="Proteomes" id="UP000654604">
    <property type="component" value="Unassembled WGS sequence"/>
</dbReference>
<evidence type="ECO:0000313" key="7">
    <source>
        <dbReference type="EMBL" id="MBE9223068.1"/>
    </source>
</evidence>
<dbReference type="InterPro" id="IPR006073">
    <property type="entry name" value="GTP-bd"/>
</dbReference>
<evidence type="ECO:0000256" key="2">
    <source>
        <dbReference type="ARBA" id="ARBA00022692"/>
    </source>
</evidence>
<proteinExistence type="predicted"/>
<protein>
    <submittedName>
        <fullName evidence="7">GTP-binding protein</fullName>
    </submittedName>
</protein>
<evidence type="ECO:0000256" key="1">
    <source>
        <dbReference type="ARBA" id="ARBA00004141"/>
    </source>
</evidence>
<dbReference type="EMBL" id="JADEWC010000022">
    <property type="protein sequence ID" value="MBE9223068.1"/>
    <property type="molecule type" value="Genomic_DNA"/>
</dbReference>
<dbReference type="CDD" id="cd00880">
    <property type="entry name" value="Era_like"/>
    <property type="match status" value="1"/>
</dbReference>
<keyword evidence="8" id="KW-1185">Reference proteome</keyword>
<keyword evidence="4 5" id="KW-0472">Membrane</keyword>
<dbReference type="RefSeq" id="WP_193801210.1">
    <property type="nucleotide sequence ID" value="NZ_JADEWC010000022.1"/>
</dbReference>
<dbReference type="PANTHER" id="PTHR42714:SF6">
    <property type="entry name" value="TRANSLATION INITIATION FACTOR IF-2"/>
    <property type="match status" value="1"/>
</dbReference>
<dbReference type="InterPro" id="IPR027417">
    <property type="entry name" value="P-loop_NTPase"/>
</dbReference>
<feature type="domain" description="G" evidence="6">
    <location>
        <begin position="67"/>
        <end position="178"/>
    </location>
</feature>
<reference evidence="7 8" key="1">
    <citation type="submission" date="2020-10" db="EMBL/GenBank/DDBJ databases">
        <authorList>
            <person name="Castelo-Branco R."/>
            <person name="Eusebio N."/>
            <person name="Adriana R."/>
            <person name="Vieira A."/>
            <person name="Brugerolle De Fraissinette N."/>
            <person name="Rezende De Castro R."/>
            <person name="Schneider M.P."/>
            <person name="Vasconcelos V."/>
            <person name="Leao P.N."/>
        </authorList>
    </citation>
    <scope>NUCLEOTIDE SEQUENCE [LARGE SCALE GENOMIC DNA]</scope>
    <source>
        <strain evidence="7 8">LEGE 03274</strain>
    </source>
</reference>
<name>A0ABR9V5A4_9CHRO</name>
<dbReference type="PANTHER" id="PTHR42714">
    <property type="entry name" value="TRNA MODIFICATION GTPASE GTPBP3"/>
    <property type="match status" value="1"/>
</dbReference>
<dbReference type="Pfam" id="PF01926">
    <property type="entry name" value="MMR_HSR1"/>
    <property type="match status" value="1"/>
</dbReference>